<dbReference type="Proteomes" id="UP000199701">
    <property type="component" value="Unassembled WGS sequence"/>
</dbReference>
<keyword evidence="2" id="KW-1185">Reference proteome</keyword>
<protein>
    <submittedName>
        <fullName evidence="1">Uncharacterized protein</fullName>
    </submittedName>
</protein>
<dbReference type="EMBL" id="FOJI01000003">
    <property type="protein sequence ID" value="SEV99825.1"/>
    <property type="molecule type" value="Genomic_DNA"/>
</dbReference>
<evidence type="ECO:0000313" key="2">
    <source>
        <dbReference type="Proteomes" id="UP000199701"/>
    </source>
</evidence>
<name>A0A1I0NEW7_9FIRM</name>
<gene>
    <name evidence="1" type="ORF">SAMN05421659_10349</name>
</gene>
<dbReference type="RefSeq" id="WP_170841298.1">
    <property type="nucleotide sequence ID" value="NZ_FOJI01000003.1"/>
</dbReference>
<reference evidence="1 2" key="1">
    <citation type="submission" date="2016-10" db="EMBL/GenBank/DDBJ databases">
        <authorList>
            <person name="de Groot N.N."/>
        </authorList>
    </citation>
    <scope>NUCLEOTIDE SEQUENCE [LARGE SCALE GENOMIC DNA]</scope>
    <source>
        <strain evidence="1 2">DSM 9179</strain>
    </source>
</reference>
<organism evidence="1 2">
    <name type="scientific">[Clostridium] fimetarium</name>
    <dbReference type="NCBI Taxonomy" id="99656"/>
    <lineage>
        <taxon>Bacteria</taxon>
        <taxon>Bacillati</taxon>
        <taxon>Bacillota</taxon>
        <taxon>Clostridia</taxon>
        <taxon>Lachnospirales</taxon>
        <taxon>Lachnospiraceae</taxon>
    </lineage>
</organism>
<evidence type="ECO:0000313" key="1">
    <source>
        <dbReference type="EMBL" id="SEV99825.1"/>
    </source>
</evidence>
<sequence>MSYEYEDNEYDEKKIKFLKKQILQEEKSNIVTKKDSDQMVKDIRKLIEKVVDAN</sequence>
<accession>A0A1I0NEW7</accession>
<proteinExistence type="predicted"/>
<dbReference type="STRING" id="99656.SAMN05421659_10349"/>
<dbReference type="AlphaFoldDB" id="A0A1I0NEW7"/>